<organism evidence="2">
    <name type="scientific">hydrothermal vent metagenome</name>
    <dbReference type="NCBI Taxonomy" id="652676"/>
    <lineage>
        <taxon>unclassified sequences</taxon>
        <taxon>metagenomes</taxon>
        <taxon>ecological metagenomes</taxon>
    </lineage>
</organism>
<evidence type="ECO:0000313" key="2">
    <source>
        <dbReference type="EMBL" id="VAW73370.1"/>
    </source>
</evidence>
<gene>
    <name evidence="2" type="ORF">MNBD_GAMMA10-530</name>
</gene>
<reference evidence="2" key="1">
    <citation type="submission" date="2018-06" db="EMBL/GenBank/DDBJ databases">
        <authorList>
            <person name="Zhirakovskaya E."/>
        </authorList>
    </citation>
    <scope>NUCLEOTIDE SEQUENCE</scope>
</reference>
<sequence length="75" mass="8058">MYKSCSTNKQYSNDKSPDGPGLLDRLPGVFVCAVFLWAGSFSCNASAPVSLALSSATQSVPLIVERSVEKFMHES</sequence>
<dbReference type="AlphaFoldDB" id="A0A3B0Y968"/>
<proteinExistence type="predicted"/>
<feature type="compositionally biased region" description="Polar residues" evidence="1">
    <location>
        <begin position="1"/>
        <end position="14"/>
    </location>
</feature>
<feature type="region of interest" description="Disordered" evidence="1">
    <location>
        <begin position="1"/>
        <end position="22"/>
    </location>
</feature>
<dbReference type="EMBL" id="UOFJ01000709">
    <property type="protein sequence ID" value="VAW73370.1"/>
    <property type="molecule type" value="Genomic_DNA"/>
</dbReference>
<accession>A0A3B0Y968</accession>
<feature type="non-terminal residue" evidence="2">
    <location>
        <position position="75"/>
    </location>
</feature>
<evidence type="ECO:0000256" key="1">
    <source>
        <dbReference type="SAM" id="MobiDB-lite"/>
    </source>
</evidence>
<protein>
    <submittedName>
        <fullName evidence="2">Uncharacterized protein</fullName>
    </submittedName>
</protein>
<name>A0A3B0Y968_9ZZZZ</name>